<dbReference type="InterPro" id="IPR027385">
    <property type="entry name" value="Beta-barrel_OMP"/>
</dbReference>
<feature type="chain" id="PRO_5047053214" evidence="2">
    <location>
        <begin position="22"/>
        <end position="291"/>
    </location>
</feature>
<gene>
    <name evidence="4" type="ORF">J4N46_08010</name>
</gene>
<keyword evidence="5" id="KW-1185">Reference proteome</keyword>
<dbReference type="Proteomes" id="UP000681610">
    <property type="component" value="Unassembled WGS sequence"/>
</dbReference>
<evidence type="ECO:0000256" key="1">
    <source>
        <dbReference type="ARBA" id="ARBA00022729"/>
    </source>
</evidence>
<dbReference type="Pfam" id="PF13505">
    <property type="entry name" value="OMP_b-brl"/>
    <property type="match status" value="1"/>
</dbReference>
<reference evidence="4 5" key="1">
    <citation type="submission" date="2021-03" db="EMBL/GenBank/DDBJ databases">
        <title>Isolation and description of Capnocytophaga bilenii sp. nov., a novel Capnocytophaga species, isolated from a gingivitis subject.</title>
        <authorList>
            <person name="Antezack A."/>
            <person name="Monnet-Corti V."/>
            <person name="La Scola B."/>
        </authorList>
    </citation>
    <scope>NUCLEOTIDE SEQUENCE [LARGE SCALE GENOMIC DNA]</scope>
    <source>
        <strain evidence="4 5">Marseille-Q4570</strain>
    </source>
</reference>
<proteinExistence type="predicted"/>
<sequence length="291" mass="31628">MKKILLSVVAFLGAATIYAQKTYVSVSGGYGFPSSQKVLGKDASDPNTITDLKGSYGEGLQAQLRGGYYFYNNLAVELALGYLHGNNVQTNKNKIIDMKAHGRAFGASLSLVYDITDNLYVRAGAVTKIGGKTTVKTSLNANLPMNMFVPLAPPNAVIGLNTEFESSFHGKMPFGFIGGVGYRFELTKNVSLFVEGEYLNINVPRKESKLENFKASQTIGGINRTISVDEFKNYVRLLQALPAGNERLAAYKQLANQMAPLLESSYDWEGKGAPDAPYSSIGLNVGITYRF</sequence>
<feature type="domain" description="Outer membrane protein beta-barrel" evidence="3">
    <location>
        <begin position="7"/>
        <end position="206"/>
    </location>
</feature>
<name>A0ABS3PYG3_9FLAO</name>
<dbReference type="EMBL" id="JAGDYP010000005">
    <property type="protein sequence ID" value="MBO1884366.1"/>
    <property type="molecule type" value="Genomic_DNA"/>
</dbReference>
<evidence type="ECO:0000256" key="2">
    <source>
        <dbReference type="SAM" id="SignalP"/>
    </source>
</evidence>
<comment type="caution">
    <text evidence="4">The sequence shown here is derived from an EMBL/GenBank/DDBJ whole genome shotgun (WGS) entry which is preliminary data.</text>
</comment>
<dbReference type="RefSeq" id="WP_208058869.1">
    <property type="nucleotide sequence ID" value="NZ_JAGDYP010000005.1"/>
</dbReference>
<dbReference type="InterPro" id="IPR011250">
    <property type="entry name" value="OMP/PagP_B-barrel"/>
</dbReference>
<keyword evidence="1 2" id="KW-0732">Signal</keyword>
<accession>A0ABS3PYG3</accession>
<organism evidence="4 5">
    <name type="scientific">Capnocytophaga bilenii</name>
    <dbReference type="NCBI Taxonomy" id="2819369"/>
    <lineage>
        <taxon>Bacteria</taxon>
        <taxon>Pseudomonadati</taxon>
        <taxon>Bacteroidota</taxon>
        <taxon>Flavobacteriia</taxon>
        <taxon>Flavobacteriales</taxon>
        <taxon>Flavobacteriaceae</taxon>
        <taxon>Capnocytophaga</taxon>
    </lineage>
</organism>
<evidence type="ECO:0000313" key="4">
    <source>
        <dbReference type="EMBL" id="MBO1884366.1"/>
    </source>
</evidence>
<evidence type="ECO:0000259" key="3">
    <source>
        <dbReference type="Pfam" id="PF13505"/>
    </source>
</evidence>
<feature type="signal peptide" evidence="2">
    <location>
        <begin position="1"/>
        <end position="21"/>
    </location>
</feature>
<evidence type="ECO:0000313" key="5">
    <source>
        <dbReference type="Proteomes" id="UP000681610"/>
    </source>
</evidence>
<dbReference type="SUPFAM" id="SSF56925">
    <property type="entry name" value="OMPA-like"/>
    <property type="match status" value="1"/>
</dbReference>
<dbReference type="Gene3D" id="2.40.160.20">
    <property type="match status" value="1"/>
</dbReference>
<protein>
    <submittedName>
        <fullName evidence="4">Outer membrane beta-barrel protein</fullName>
    </submittedName>
</protein>